<comment type="caution">
    <text evidence="17">The sequence shown here is derived from an EMBL/GenBank/DDBJ whole genome shotgun (WGS) entry which is preliminary data.</text>
</comment>
<keyword evidence="9 15" id="KW-0460">Magnesium</keyword>
<dbReference type="SMART" id="SM00278">
    <property type="entry name" value="HhH1"/>
    <property type="match status" value="3"/>
</dbReference>
<feature type="binding site" evidence="15">
    <location>
        <position position="431"/>
    </location>
    <ligand>
        <name>Zn(2+)</name>
        <dbReference type="ChEBI" id="CHEBI:29105"/>
    </ligand>
</feature>
<dbReference type="FunFam" id="1.10.150.20:FF:000007">
    <property type="entry name" value="DNA ligase"/>
    <property type="match status" value="1"/>
</dbReference>
<feature type="binding site" evidence="15">
    <location>
        <position position="174"/>
    </location>
    <ligand>
        <name>NAD(+)</name>
        <dbReference type="ChEBI" id="CHEBI:57540"/>
    </ligand>
</feature>
<dbReference type="Gene3D" id="3.40.50.10190">
    <property type="entry name" value="BRCT domain"/>
    <property type="match status" value="1"/>
</dbReference>
<dbReference type="FunFam" id="1.10.287.610:FF:000002">
    <property type="entry name" value="DNA ligase"/>
    <property type="match status" value="1"/>
</dbReference>
<dbReference type="RefSeq" id="WP_123779041.1">
    <property type="nucleotide sequence ID" value="NZ_RKMG01000001.1"/>
</dbReference>
<evidence type="ECO:0000256" key="13">
    <source>
        <dbReference type="ARBA" id="ARBA00034005"/>
    </source>
</evidence>
<dbReference type="Pfam" id="PF03120">
    <property type="entry name" value="OB_DNA_ligase"/>
    <property type="match status" value="1"/>
</dbReference>
<sequence>MTKDAQQHIDVLRMEELTDQLNDYAYQYYALDNPTISDQEYDQLYRELQALEAKYPEFVLAESPTQRVGDAVSEVFSKVTHSQPMMSLGNAFNFAEVNKFVEDAKRLVDGPIRFVCELKIDGLSVAIQYENGRYVRAATRGDGVVGEDITNNVRTIKSVPMKLRQAIDIEVRGEIYMPKASFVALNEQREEAGLPTFANPRNAAAGSIRQLDANVTSRRNLSIFLYSGVFSDQVPIHSQSDLFEIFPDYGLRVNPMYRICETAAEIQAYIEEMTAKRHELPYGIDGIVIKVDAFEDQETLGYTVKAPKWAIAYKFQAEEVETVVHDIEWTVGRTGVVTPTAIMEPVLLDGSTVQRASLHNMDLIEAKDIRLHDTVVIHKAGDIIPEVVHVVLDKRPEDSVAYPKPTVCPACHSDLVHLEDEVALRCVNPACPAQVKEKLNHFVSRDAMNITGVGPSVLDQMYEKANVKSPADLYHVTKDQLMTLDKIGDKSSDKIIQAIDDSKDNSLERLLFGLGIRHVGAKAARQIAEVYPSMAEIMVQDVAAFTNIEGIGETIADSVVAFFATDGVQDLVTSLKDSGVNMTYKGPAKAEIEAVDSFWAGKTVVLTGKLSQYTRPEAKKAIEALGGNVTGSVSKKTDILVAGEDAGSKLTKAQDLGVTIFSEQDMVDKL</sequence>
<dbReference type="NCBIfam" id="TIGR00575">
    <property type="entry name" value="dnlj"/>
    <property type="match status" value="1"/>
</dbReference>
<accession>A0A3N4GVP4</accession>
<protein>
    <recommendedName>
        <fullName evidence="3 15">DNA ligase</fullName>
        <ecNumber evidence="2 15">6.5.1.2</ecNumber>
    </recommendedName>
    <alternativeName>
        <fullName evidence="15">Polydeoxyribonucleotide synthase [NAD(+)]</fullName>
    </alternativeName>
</protein>
<evidence type="ECO:0000256" key="9">
    <source>
        <dbReference type="ARBA" id="ARBA00022842"/>
    </source>
</evidence>
<dbReference type="CDD" id="cd17748">
    <property type="entry name" value="BRCT_DNA_ligase_like"/>
    <property type="match status" value="1"/>
</dbReference>
<keyword evidence="4 15" id="KW-0436">Ligase</keyword>
<dbReference type="GO" id="GO:0003911">
    <property type="term" value="F:DNA ligase (NAD+) activity"/>
    <property type="evidence" value="ECO:0007669"/>
    <property type="project" value="UniProtKB-UniRule"/>
</dbReference>
<dbReference type="Gene3D" id="1.10.150.20">
    <property type="entry name" value="5' to 3' exonuclease, C-terminal subdomain"/>
    <property type="match status" value="2"/>
</dbReference>
<evidence type="ECO:0000256" key="7">
    <source>
        <dbReference type="ARBA" id="ARBA00022763"/>
    </source>
</evidence>
<keyword evidence="7 15" id="KW-0227">DNA damage</keyword>
<dbReference type="HAMAP" id="MF_01588">
    <property type="entry name" value="DNA_ligase_A"/>
    <property type="match status" value="1"/>
</dbReference>
<evidence type="ECO:0000256" key="15">
    <source>
        <dbReference type="HAMAP-Rule" id="MF_01588"/>
    </source>
</evidence>
<keyword evidence="12 15" id="KW-0464">Manganese</keyword>
<dbReference type="InterPro" id="IPR001357">
    <property type="entry name" value="BRCT_dom"/>
</dbReference>
<evidence type="ECO:0000256" key="1">
    <source>
        <dbReference type="ARBA" id="ARBA00004067"/>
    </source>
</evidence>
<dbReference type="InterPro" id="IPR004150">
    <property type="entry name" value="NAD_DNA_ligase_OB"/>
</dbReference>
<dbReference type="GO" id="GO:0006281">
    <property type="term" value="P:DNA repair"/>
    <property type="evidence" value="ECO:0007669"/>
    <property type="project" value="UniProtKB-KW"/>
</dbReference>
<dbReference type="InterPro" id="IPR003583">
    <property type="entry name" value="Hlx-hairpin-Hlx_DNA-bd_motif"/>
</dbReference>
<evidence type="ECO:0000256" key="8">
    <source>
        <dbReference type="ARBA" id="ARBA00022833"/>
    </source>
</evidence>
<evidence type="ECO:0000313" key="18">
    <source>
        <dbReference type="Proteomes" id="UP000273977"/>
    </source>
</evidence>
<organism evidence="17 18">
    <name type="scientific">Aerococcus agrisoli</name>
    <dbReference type="NCBI Taxonomy" id="2487350"/>
    <lineage>
        <taxon>Bacteria</taxon>
        <taxon>Bacillati</taxon>
        <taxon>Bacillota</taxon>
        <taxon>Bacilli</taxon>
        <taxon>Lactobacillales</taxon>
        <taxon>Aerococcaceae</taxon>
        <taxon>Aerococcus</taxon>
    </lineage>
</organism>
<evidence type="ECO:0000256" key="2">
    <source>
        <dbReference type="ARBA" id="ARBA00012722"/>
    </source>
</evidence>
<comment type="similarity">
    <text evidence="14 15">Belongs to the NAD-dependent DNA ligase family. LigA subfamily.</text>
</comment>
<dbReference type="CDD" id="cd00114">
    <property type="entry name" value="LIGANc"/>
    <property type="match status" value="1"/>
</dbReference>
<name>A0A3N4GVP4_9LACT</name>
<dbReference type="Proteomes" id="UP000273977">
    <property type="component" value="Unassembled WGS sequence"/>
</dbReference>
<comment type="cofactor">
    <cofactor evidence="15">
        <name>Mg(2+)</name>
        <dbReference type="ChEBI" id="CHEBI:18420"/>
    </cofactor>
    <cofactor evidence="15">
        <name>Mn(2+)</name>
        <dbReference type="ChEBI" id="CHEBI:29035"/>
    </cofactor>
</comment>
<dbReference type="PANTHER" id="PTHR23389:SF9">
    <property type="entry name" value="DNA LIGASE"/>
    <property type="match status" value="1"/>
</dbReference>
<evidence type="ECO:0000259" key="16">
    <source>
        <dbReference type="PROSITE" id="PS50172"/>
    </source>
</evidence>
<feature type="domain" description="BRCT" evidence="16">
    <location>
        <begin position="594"/>
        <end position="670"/>
    </location>
</feature>
<dbReference type="Gene3D" id="1.10.287.610">
    <property type="entry name" value="Helix hairpin bin"/>
    <property type="match status" value="1"/>
</dbReference>
<dbReference type="EC" id="6.5.1.2" evidence="2 15"/>
<dbReference type="SUPFAM" id="SSF52113">
    <property type="entry name" value="BRCT domain"/>
    <property type="match status" value="1"/>
</dbReference>
<feature type="binding site" evidence="15">
    <location>
        <position position="408"/>
    </location>
    <ligand>
        <name>Zn(2+)</name>
        <dbReference type="ChEBI" id="CHEBI:29105"/>
    </ligand>
</feature>
<dbReference type="InterPro" id="IPR013840">
    <property type="entry name" value="DNAligase_N"/>
</dbReference>
<evidence type="ECO:0000256" key="4">
    <source>
        <dbReference type="ARBA" id="ARBA00022598"/>
    </source>
</evidence>
<dbReference type="FunFam" id="2.40.50.140:FF:000012">
    <property type="entry name" value="DNA ligase"/>
    <property type="match status" value="1"/>
</dbReference>
<dbReference type="GO" id="GO:0006260">
    <property type="term" value="P:DNA replication"/>
    <property type="evidence" value="ECO:0007669"/>
    <property type="project" value="UniProtKB-KW"/>
</dbReference>
<evidence type="ECO:0000256" key="11">
    <source>
        <dbReference type="ARBA" id="ARBA00023204"/>
    </source>
</evidence>
<dbReference type="Gene3D" id="3.30.470.30">
    <property type="entry name" value="DNA ligase/mRNA capping enzyme"/>
    <property type="match status" value="1"/>
</dbReference>
<dbReference type="GO" id="GO:0005829">
    <property type="term" value="C:cytosol"/>
    <property type="evidence" value="ECO:0007669"/>
    <property type="project" value="TreeGrafter"/>
</dbReference>
<evidence type="ECO:0000313" key="17">
    <source>
        <dbReference type="EMBL" id="RPA65517.1"/>
    </source>
</evidence>
<dbReference type="InterPro" id="IPR036420">
    <property type="entry name" value="BRCT_dom_sf"/>
</dbReference>
<feature type="binding site" evidence="15">
    <location>
        <begin position="38"/>
        <end position="42"/>
    </location>
    <ligand>
        <name>NAD(+)</name>
        <dbReference type="ChEBI" id="CHEBI:57540"/>
    </ligand>
</feature>
<dbReference type="SMART" id="SM00292">
    <property type="entry name" value="BRCT"/>
    <property type="match status" value="1"/>
</dbReference>
<dbReference type="Pfam" id="PF01653">
    <property type="entry name" value="DNA_ligase_aden"/>
    <property type="match status" value="1"/>
</dbReference>
<feature type="binding site" evidence="15">
    <location>
        <position position="314"/>
    </location>
    <ligand>
        <name>NAD(+)</name>
        <dbReference type="ChEBI" id="CHEBI:57540"/>
    </ligand>
</feature>
<dbReference type="InterPro" id="IPR001679">
    <property type="entry name" value="DNA_ligase"/>
</dbReference>
<keyword evidence="10 15" id="KW-0520">NAD</keyword>
<dbReference type="PIRSF" id="PIRSF001604">
    <property type="entry name" value="LigA"/>
    <property type="match status" value="1"/>
</dbReference>
<dbReference type="InterPro" id="IPR013839">
    <property type="entry name" value="DNAligase_adenylation"/>
</dbReference>
<feature type="binding site" evidence="15">
    <location>
        <position position="140"/>
    </location>
    <ligand>
        <name>NAD(+)</name>
        <dbReference type="ChEBI" id="CHEBI:57540"/>
    </ligand>
</feature>
<evidence type="ECO:0000256" key="3">
    <source>
        <dbReference type="ARBA" id="ARBA00013308"/>
    </source>
</evidence>
<gene>
    <name evidence="15 17" type="primary">ligA</name>
    <name evidence="17" type="ORF">EF384_00490</name>
</gene>
<evidence type="ECO:0000256" key="12">
    <source>
        <dbReference type="ARBA" id="ARBA00023211"/>
    </source>
</evidence>
<dbReference type="InterPro" id="IPR012340">
    <property type="entry name" value="NA-bd_OB-fold"/>
</dbReference>
<evidence type="ECO:0000256" key="10">
    <source>
        <dbReference type="ARBA" id="ARBA00023027"/>
    </source>
</evidence>
<dbReference type="InterPro" id="IPR041663">
    <property type="entry name" value="DisA/LigA_HHH"/>
</dbReference>
<dbReference type="FunFam" id="1.10.150.20:FF:000006">
    <property type="entry name" value="DNA ligase"/>
    <property type="match status" value="1"/>
</dbReference>
<feature type="binding site" evidence="15">
    <location>
        <position position="426"/>
    </location>
    <ligand>
        <name>Zn(2+)</name>
        <dbReference type="ChEBI" id="CHEBI:29105"/>
    </ligand>
</feature>
<dbReference type="SUPFAM" id="SSF47781">
    <property type="entry name" value="RuvA domain 2-like"/>
    <property type="match status" value="1"/>
</dbReference>
<dbReference type="PROSITE" id="PS50172">
    <property type="entry name" value="BRCT"/>
    <property type="match status" value="1"/>
</dbReference>
<keyword evidence="5 15" id="KW-0235">DNA replication</keyword>
<dbReference type="NCBIfam" id="NF005932">
    <property type="entry name" value="PRK07956.1"/>
    <property type="match status" value="1"/>
</dbReference>
<dbReference type="Gene3D" id="2.40.50.140">
    <property type="entry name" value="Nucleic acid-binding proteins"/>
    <property type="match status" value="1"/>
</dbReference>
<dbReference type="Pfam" id="PF00533">
    <property type="entry name" value="BRCT"/>
    <property type="match status" value="1"/>
</dbReference>
<dbReference type="PANTHER" id="PTHR23389">
    <property type="entry name" value="CHROMOSOME TRANSMISSION FIDELITY FACTOR 18"/>
    <property type="match status" value="1"/>
</dbReference>
<evidence type="ECO:0000256" key="14">
    <source>
        <dbReference type="ARBA" id="ARBA00060881"/>
    </source>
</evidence>
<keyword evidence="18" id="KW-1185">Reference proteome</keyword>
<proteinExistence type="inferred from homology"/>
<reference evidence="17 18" key="1">
    <citation type="submission" date="2018-11" db="EMBL/GenBank/DDBJ databases">
        <title>Aerococcus sp. SJQ22, whole genome shotgun sequence.</title>
        <authorList>
            <person name="Sun L."/>
            <person name="Gao X."/>
            <person name="Chen W."/>
            <person name="Huang K."/>
        </authorList>
    </citation>
    <scope>NUCLEOTIDE SEQUENCE [LARGE SCALE GENOMIC DNA]</scope>
    <source>
        <strain evidence="17 18">SJQ22</strain>
    </source>
</reference>
<dbReference type="InterPro" id="IPR010994">
    <property type="entry name" value="RuvA_2-like"/>
</dbReference>
<dbReference type="PROSITE" id="PS01056">
    <property type="entry name" value="DNA_LIGASE_N2"/>
    <property type="match status" value="1"/>
</dbReference>
<dbReference type="Pfam" id="PF12826">
    <property type="entry name" value="HHH_2"/>
    <property type="match status" value="1"/>
</dbReference>
<comment type="catalytic activity">
    <reaction evidence="13 15">
        <text>NAD(+) + (deoxyribonucleotide)n-3'-hydroxyl + 5'-phospho-(deoxyribonucleotide)m = (deoxyribonucleotide)n+m + AMP + beta-nicotinamide D-nucleotide.</text>
        <dbReference type="EC" id="6.5.1.2"/>
    </reaction>
</comment>
<keyword evidence="8 15" id="KW-0862">Zinc</keyword>
<dbReference type="OrthoDB" id="9759736at2"/>
<dbReference type="Pfam" id="PF03119">
    <property type="entry name" value="DNA_ligase_ZBD"/>
    <property type="match status" value="1"/>
</dbReference>
<dbReference type="FunFam" id="3.30.470.30:FF:000001">
    <property type="entry name" value="DNA ligase"/>
    <property type="match status" value="1"/>
</dbReference>
<dbReference type="SMART" id="SM00532">
    <property type="entry name" value="LIGANc"/>
    <property type="match status" value="1"/>
</dbReference>
<dbReference type="GO" id="GO:0046872">
    <property type="term" value="F:metal ion binding"/>
    <property type="evidence" value="ECO:0007669"/>
    <property type="project" value="UniProtKB-KW"/>
</dbReference>
<dbReference type="InterPro" id="IPR033136">
    <property type="entry name" value="DNA_ligase_CS"/>
</dbReference>
<dbReference type="Pfam" id="PF14520">
    <property type="entry name" value="HHH_5"/>
    <property type="match status" value="1"/>
</dbReference>
<dbReference type="AlphaFoldDB" id="A0A3N4GVP4"/>
<feature type="binding site" evidence="15">
    <location>
        <begin position="87"/>
        <end position="88"/>
    </location>
    <ligand>
        <name>NAD(+)</name>
        <dbReference type="ChEBI" id="CHEBI:57540"/>
    </ligand>
</feature>
<dbReference type="InterPro" id="IPR004149">
    <property type="entry name" value="Znf_DNAligase_C4"/>
</dbReference>
<feature type="binding site" evidence="15">
    <location>
        <position position="117"/>
    </location>
    <ligand>
        <name>NAD(+)</name>
        <dbReference type="ChEBI" id="CHEBI:57540"/>
    </ligand>
</feature>
<dbReference type="SUPFAM" id="SSF50249">
    <property type="entry name" value="Nucleic acid-binding proteins"/>
    <property type="match status" value="1"/>
</dbReference>
<keyword evidence="11 15" id="KW-0234">DNA repair</keyword>
<keyword evidence="6 15" id="KW-0479">Metal-binding</keyword>
<comment type="function">
    <text evidence="1 15">DNA ligase that catalyzes the formation of phosphodiester linkages between 5'-phosphoryl and 3'-hydroxyl groups in double-stranded DNA using NAD as a coenzyme and as the energy source for the reaction. It is essential for DNA replication and repair of damaged DNA.</text>
</comment>
<dbReference type="EMBL" id="RKMG01000001">
    <property type="protein sequence ID" value="RPA65517.1"/>
    <property type="molecule type" value="Genomic_DNA"/>
</dbReference>
<dbReference type="SUPFAM" id="SSF56091">
    <property type="entry name" value="DNA ligase/mRNA capping enzyme, catalytic domain"/>
    <property type="match status" value="1"/>
</dbReference>
<dbReference type="GO" id="GO:0003677">
    <property type="term" value="F:DNA binding"/>
    <property type="evidence" value="ECO:0007669"/>
    <property type="project" value="InterPro"/>
</dbReference>
<feature type="binding site" evidence="15">
    <location>
        <position position="411"/>
    </location>
    <ligand>
        <name>Zn(2+)</name>
        <dbReference type="ChEBI" id="CHEBI:29105"/>
    </ligand>
</feature>
<feature type="binding site" evidence="15">
    <location>
        <position position="290"/>
    </location>
    <ligand>
        <name>NAD(+)</name>
        <dbReference type="ChEBI" id="CHEBI:57540"/>
    </ligand>
</feature>
<dbReference type="Gene3D" id="6.20.10.30">
    <property type="match status" value="1"/>
</dbReference>
<evidence type="ECO:0000256" key="6">
    <source>
        <dbReference type="ARBA" id="ARBA00022723"/>
    </source>
</evidence>
<evidence type="ECO:0000256" key="5">
    <source>
        <dbReference type="ARBA" id="ARBA00022705"/>
    </source>
</evidence>
<feature type="active site" description="N6-AMP-lysine intermediate" evidence="15">
    <location>
        <position position="119"/>
    </location>
</feature>